<evidence type="ECO:0000313" key="12">
    <source>
        <dbReference type="EMBL" id="MDT0605298.1"/>
    </source>
</evidence>
<keyword evidence="4 10" id="KW-0378">Hydrolase</keyword>
<keyword evidence="5 10" id="KW-0347">Helicase</keyword>
<dbReference type="PANTHER" id="PTHR30591:SF1">
    <property type="entry name" value="RECBCD ENZYME SUBUNIT RECC"/>
    <property type="match status" value="1"/>
</dbReference>
<feature type="domain" description="RecC C-terminal" evidence="11">
    <location>
        <begin position="831"/>
        <end position="1101"/>
    </location>
</feature>
<comment type="subunit">
    <text evidence="10">Heterotrimer of RecB, RecC and RecD. All subunits contribute to DNA-binding.</text>
</comment>
<comment type="similarity">
    <text evidence="10">Belongs to the RecC family.</text>
</comment>
<evidence type="ECO:0000256" key="8">
    <source>
        <dbReference type="ARBA" id="ARBA00023125"/>
    </source>
</evidence>
<dbReference type="InterPro" id="IPR013986">
    <property type="entry name" value="DExx_box_DNA_helicase_dom_sf"/>
</dbReference>
<dbReference type="Gene3D" id="3.40.50.10930">
    <property type="match status" value="1"/>
</dbReference>
<dbReference type="SUPFAM" id="SSF52540">
    <property type="entry name" value="P-loop containing nucleoside triphosphate hydrolases"/>
    <property type="match status" value="2"/>
</dbReference>
<keyword evidence="7 10" id="KW-0067">ATP-binding</keyword>
<dbReference type="InterPro" id="IPR011335">
    <property type="entry name" value="Restrct_endonuc-II-like"/>
</dbReference>
<evidence type="ECO:0000256" key="9">
    <source>
        <dbReference type="ARBA" id="ARBA00023204"/>
    </source>
</evidence>
<name>A0ABU3A5Y2_9GAMM</name>
<keyword evidence="8 10" id="KW-0238">DNA-binding</keyword>
<evidence type="ECO:0000256" key="4">
    <source>
        <dbReference type="ARBA" id="ARBA00022801"/>
    </source>
</evidence>
<evidence type="ECO:0000256" key="3">
    <source>
        <dbReference type="ARBA" id="ARBA00022763"/>
    </source>
</evidence>
<gene>
    <name evidence="10 12" type="primary">recC</name>
    <name evidence="12" type="ORF">RM573_16980</name>
</gene>
<reference evidence="12 13" key="1">
    <citation type="submission" date="2023-09" db="EMBL/GenBank/DDBJ databases">
        <authorList>
            <person name="Rey-Velasco X."/>
        </authorList>
    </citation>
    <scope>NUCLEOTIDE SEQUENCE [LARGE SCALE GENOMIC DNA]</scope>
    <source>
        <strain evidence="12 13">W431</strain>
    </source>
</reference>
<dbReference type="SUPFAM" id="SSF52980">
    <property type="entry name" value="Restriction endonuclease-like"/>
    <property type="match status" value="1"/>
</dbReference>
<evidence type="ECO:0000256" key="7">
    <source>
        <dbReference type="ARBA" id="ARBA00022840"/>
    </source>
</evidence>
<organism evidence="12 13">
    <name type="scientific">Thalassotalea castellviae</name>
    <dbReference type="NCBI Taxonomy" id="3075612"/>
    <lineage>
        <taxon>Bacteria</taxon>
        <taxon>Pseudomonadati</taxon>
        <taxon>Pseudomonadota</taxon>
        <taxon>Gammaproteobacteria</taxon>
        <taxon>Alteromonadales</taxon>
        <taxon>Colwelliaceae</taxon>
        <taxon>Thalassotalea</taxon>
    </lineage>
</organism>
<evidence type="ECO:0000256" key="10">
    <source>
        <dbReference type="HAMAP-Rule" id="MF_01486"/>
    </source>
</evidence>
<dbReference type="InterPro" id="IPR006697">
    <property type="entry name" value="RecC"/>
</dbReference>
<evidence type="ECO:0000256" key="2">
    <source>
        <dbReference type="ARBA" id="ARBA00022741"/>
    </source>
</evidence>
<dbReference type="InterPro" id="IPR041500">
    <property type="entry name" value="RecC_C"/>
</dbReference>
<dbReference type="Pfam" id="PF04257">
    <property type="entry name" value="Exonuc_V_gamma"/>
    <property type="match status" value="1"/>
</dbReference>
<protein>
    <recommendedName>
        <fullName evidence="10">RecBCD enzyme subunit RecC</fullName>
    </recommendedName>
    <alternativeName>
        <fullName evidence="10">Exonuclease V subunit RecC</fullName>
        <shortName evidence="10">ExoV subunit RecC</shortName>
    </alternativeName>
    <alternativeName>
        <fullName evidence="10">Helicase/nuclease RecBCD subunit RecC</fullName>
    </alternativeName>
</protein>
<keyword evidence="9 10" id="KW-0234">DNA repair</keyword>
<keyword evidence="6 10" id="KW-0269">Exonuclease</keyword>
<keyword evidence="2 10" id="KW-0547">Nucleotide-binding</keyword>
<dbReference type="GO" id="GO:0008854">
    <property type="term" value="F:exodeoxyribonuclease V activity"/>
    <property type="evidence" value="ECO:0007669"/>
    <property type="project" value="UniProtKB-EC"/>
</dbReference>
<dbReference type="EMBL" id="JAVRIF010000013">
    <property type="protein sequence ID" value="MDT0605298.1"/>
    <property type="molecule type" value="Genomic_DNA"/>
</dbReference>
<sequence>MIYLYPANKMENLLALVEKIQQISPLPVFSKEVFIVQNAGMQHWLNMSLANKRGISFNIDYALPAQFLWGLVRALVDKGDGVEQSPFSREAMSWRIYVLLGENIVLEDEEFSAVTGYWLKHDQASSHHLNKNFTKQENLKRYQLACQLADLFEQYLVFRPDWIDAWQAGKFSQSVLAELNESCFKDNFHTLEKWQAKLWQFLVAEQDYNPLNLLEKAQDNLANHAHLIPKRICLFGINAMAPMWLSFINALSDVTEVHFFHLNPCVDYWGDILSEKQAIKNSERWTADHQLNNDSVGNPLLANLGQQGREFLVLLQQYSTVNIDAFEKTAQQRNSTPPSVLAHIQDDILTLFDRRSSPTHLQDDSIVITSAHSALREVQGLHDWLLHQFNEDDELTPKDVLVMCPQVETYAPYVNAVFARGWQELDNDIPPLPCSISDRTAKDSEPLVAAFSELLTLPDSRFQVSQILAWLRLPAMQTKFGIQVEEIEKYSLWIEHACIHWGLNVAHKQSILGVESIGEQFTWQYGLRRLLTGFAFSDQDTIYENQLVLADVEGSDAIALGKLMLIIEQLQYFTHTLNTPRTPQDWHQFLLTFIEQIFETNQDDNFNTIFSAIELFVEYCQHANFDQKIELTILREFLDAHFSQPEPGRQFMVGQVTFCSMLPMRSIPFKVVAILGLNDGEYPRQRPPLGFDLMSLSSSRVGDRSRRGDDRYLFLEAIISARQALYLSYQGRSIKNNNPKQPSLVLKELMDYLEHAFGWSLLTDNTDNLRQLAMQPYSEKNYLGKYAGFDEKWLTLSPLRQLNKQATSDSLLIKDVSDKEDSLAVNGLNLTVSVHELTRFFIHPSRFFAQSKLSLYLDNQTETLQDTEPFDSDHLSRYLFKEKILNGLISPTTEDSHLQDIALSEDGQTSINFLENIKQEASLSGKFPQLPHQDVQLEKLIGDSIYFVDYVKAHCLADITTMNLTLTLPILVNNEQGTQEKIVEIETKIQICDDKLVQFRSSSPKMKDFLGLYFNLLIVEVWLENNEIDQAVDEETQALNRLLRNIKSSHGFYFKSNDKKTLQYYYPVIDNPRQQLSQLLLIFIQGQSQALLLNSDIAHLFYKTNDFNQQQFEQFWNDDYNKQAFGQDPYIEFFWPQCPDFSEIQAQLMMVYDVIINQLQQVK</sequence>
<dbReference type="InterPro" id="IPR027417">
    <property type="entry name" value="P-loop_NTPase"/>
</dbReference>
<dbReference type="RefSeq" id="WP_311584860.1">
    <property type="nucleotide sequence ID" value="NZ_JAVRIF010000013.1"/>
</dbReference>
<comment type="function">
    <text evidence="10">A helicase/nuclease that prepares dsDNA breaks (DSB) for recombinational DNA repair. Binds to DSBs and unwinds DNA via a highly rapid and processive ATP-dependent bidirectional helicase activity. Unwinds dsDNA until it encounters a Chi (crossover hotspot instigator) sequence from the 3' direction. Cuts ssDNA a few nucleotides 3' to the Chi site. The properties and activities of the enzyme are changed at Chi. The Chi-altered holoenzyme produces a long 3'-ssDNA overhang and facilitates RecA-binding to the ssDNA for homologous DNA recombination and repair. Holoenzyme degrades any linearized DNA that is unable to undergo homologous recombination. In the holoenzyme this subunit recognizes the wild-type Chi sequence, and when added to isolated RecB increases its ATP-dependent helicase processivity.</text>
</comment>
<dbReference type="PANTHER" id="PTHR30591">
    <property type="entry name" value="RECBCD ENZYME SUBUNIT RECC"/>
    <property type="match status" value="1"/>
</dbReference>
<evidence type="ECO:0000256" key="6">
    <source>
        <dbReference type="ARBA" id="ARBA00022839"/>
    </source>
</evidence>
<dbReference type="Gene3D" id="1.10.10.160">
    <property type="match status" value="1"/>
</dbReference>
<keyword evidence="3 10" id="KW-0227">DNA damage</keyword>
<evidence type="ECO:0000313" key="13">
    <source>
        <dbReference type="Proteomes" id="UP001266357"/>
    </source>
</evidence>
<dbReference type="Proteomes" id="UP001266357">
    <property type="component" value="Unassembled WGS sequence"/>
</dbReference>
<evidence type="ECO:0000256" key="5">
    <source>
        <dbReference type="ARBA" id="ARBA00022806"/>
    </source>
</evidence>
<proteinExistence type="inferred from homology"/>
<dbReference type="NCBIfam" id="TIGR01450">
    <property type="entry name" value="recC"/>
    <property type="match status" value="1"/>
</dbReference>
<dbReference type="PIRSF" id="PIRSF000980">
    <property type="entry name" value="RecC"/>
    <property type="match status" value="1"/>
</dbReference>
<evidence type="ECO:0000259" key="11">
    <source>
        <dbReference type="Pfam" id="PF17946"/>
    </source>
</evidence>
<keyword evidence="13" id="KW-1185">Reference proteome</keyword>
<dbReference type="Pfam" id="PF17946">
    <property type="entry name" value="RecC_C"/>
    <property type="match status" value="1"/>
</dbReference>
<comment type="caution">
    <text evidence="12">The sequence shown here is derived from an EMBL/GenBank/DDBJ whole genome shotgun (WGS) entry which is preliminary data.</text>
</comment>
<accession>A0ABU3A5Y2</accession>
<dbReference type="HAMAP" id="MF_01486">
    <property type="entry name" value="RecC"/>
    <property type="match status" value="1"/>
</dbReference>
<comment type="miscellaneous">
    <text evidence="10">In the RecBCD complex, RecB has a slow 3'-5' helicase, an exonuclease activity and loads RecA onto ssDNA, RecD has a fast 5'-3' helicase activity, while RecC stimulates the ATPase and processivity of the RecB helicase and contributes to recognition of the Chi site.</text>
</comment>
<dbReference type="Gene3D" id="3.40.50.300">
    <property type="entry name" value="P-loop containing nucleotide triphosphate hydrolases"/>
    <property type="match status" value="2"/>
</dbReference>
<keyword evidence="1 10" id="KW-0540">Nuclease</keyword>
<evidence type="ECO:0000256" key="1">
    <source>
        <dbReference type="ARBA" id="ARBA00022722"/>
    </source>
</evidence>